<protein>
    <submittedName>
        <fullName evidence="4">HD domain-containing protein</fullName>
    </submittedName>
</protein>
<dbReference type="SUPFAM" id="SSF109604">
    <property type="entry name" value="HD-domain/PDEase-like"/>
    <property type="match status" value="1"/>
</dbReference>
<dbReference type="AlphaFoldDB" id="A0A418VCT2"/>
<evidence type="ECO:0000256" key="1">
    <source>
        <dbReference type="ARBA" id="ARBA00022723"/>
    </source>
</evidence>
<dbReference type="PANTHER" id="PTHR11845:SF13">
    <property type="entry name" value="5'-DEOXYNUCLEOTIDASE HDDC2"/>
    <property type="match status" value="1"/>
</dbReference>
<name>A0A418VCT2_9DEIO</name>
<dbReference type="EMBL" id="QYUJ01000014">
    <property type="protein sequence ID" value="RJF73816.1"/>
    <property type="molecule type" value="Genomic_DNA"/>
</dbReference>
<dbReference type="GO" id="GO:0002953">
    <property type="term" value="F:5'-deoxynucleotidase activity"/>
    <property type="evidence" value="ECO:0007669"/>
    <property type="project" value="InterPro"/>
</dbReference>
<feature type="domain" description="HD" evidence="3">
    <location>
        <begin position="22"/>
        <end position="158"/>
    </location>
</feature>
<keyword evidence="1" id="KW-0479">Metal-binding</keyword>
<dbReference type="Pfam" id="PF13023">
    <property type="entry name" value="HD_3"/>
    <property type="match status" value="1"/>
</dbReference>
<keyword evidence="2" id="KW-0378">Hydrolase</keyword>
<dbReference type="PANTHER" id="PTHR11845">
    <property type="entry name" value="5'-DEOXYNUCLEOTIDASE HDDC2"/>
    <property type="match status" value="1"/>
</dbReference>
<evidence type="ECO:0000256" key="2">
    <source>
        <dbReference type="ARBA" id="ARBA00022801"/>
    </source>
</evidence>
<dbReference type="InterPro" id="IPR039356">
    <property type="entry name" value="YfbR/HDDC2"/>
</dbReference>
<comment type="caution">
    <text evidence="4">The sequence shown here is derived from an EMBL/GenBank/DDBJ whole genome shotgun (WGS) entry which is preliminary data.</text>
</comment>
<dbReference type="Gene3D" id="1.10.3210.10">
    <property type="entry name" value="Hypothetical protein af1432"/>
    <property type="match status" value="1"/>
</dbReference>
<sequence length="219" mass="24428">MAGERREVSTRLARQIQFLTACDALRLVERTTFLHDHSRAENSAEHSWHLALMALLLADEAPPGTVISRVVALLVTHDLVEIYAGDTHFDTTDANLAAQAVNEAQAAQQLFGLLPADQTAFFLSLWHEFEAQETTEARFARALDALQPMLLTWGWGGVGCTETYPDLTVERLLKLKEPRLREFPALWMLAQQVMWEAVEAATLLPGNVSKPVNNLILNN</sequence>
<accession>A0A418VCT2</accession>
<gene>
    <name evidence="4" type="ORF">D3875_16130</name>
</gene>
<dbReference type="OrthoDB" id="9796032at2"/>
<dbReference type="InterPro" id="IPR006674">
    <property type="entry name" value="HD_domain"/>
</dbReference>
<reference evidence="4 5" key="1">
    <citation type="submission" date="2018-09" db="EMBL/GenBank/DDBJ databases">
        <authorList>
            <person name="Zhu H."/>
        </authorList>
    </citation>
    <scope>NUCLEOTIDE SEQUENCE [LARGE SCALE GENOMIC DNA]</scope>
    <source>
        <strain evidence="4 5">K2S05-167</strain>
    </source>
</reference>
<evidence type="ECO:0000313" key="4">
    <source>
        <dbReference type="EMBL" id="RJF73816.1"/>
    </source>
</evidence>
<evidence type="ECO:0000259" key="3">
    <source>
        <dbReference type="Pfam" id="PF13023"/>
    </source>
</evidence>
<evidence type="ECO:0000313" key="5">
    <source>
        <dbReference type="Proteomes" id="UP000286287"/>
    </source>
</evidence>
<organism evidence="4 5">
    <name type="scientific">Deinococcus cavernae</name>
    <dbReference type="NCBI Taxonomy" id="2320857"/>
    <lineage>
        <taxon>Bacteria</taxon>
        <taxon>Thermotogati</taxon>
        <taxon>Deinococcota</taxon>
        <taxon>Deinococci</taxon>
        <taxon>Deinococcales</taxon>
        <taxon>Deinococcaceae</taxon>
        <taxon>Deinococcus</taxon>
    </lineage>
</organism>
<keyword evidence="5" id="KW-1185">Reference proteome</keyword>
<dbReference type="GO" id="GO:0005737">
    <property type="term" value="C:cytoplasm"/>
    <property type="evidence" value="ECO:0007669"/>
    <property type="project" value="TreeGrafter"/>
</dbReference>
<proteinExistence type="predicted"/>
<dbReference type="Proteomes" id="UP000286287">
    <property type="component" value="Unassembled WGS sequence"/>
</dbReference>
<dbReference type="GO" id="GO:0046872">
    <property type="term" value="F:metal ion binding"/>
    <property type="evidence" value="ECO:0007669"/>
    <property type="project" value="UniProtKB-KW"/>
</dbReference>